<dbReference type="GO" id="GO:0005634">
    <property type="term" value="C:nucleus"/>
    <property type="evidence" value="ECO:0007669"/>
    <property type="project" value="TreeGrafter"/>
</dbReference>
<reference evidence="2" key="3">
    <citation type="submission" date="2023-11" db="EMBL/GenBank/DDBJ databases">
        <authorList>
            <person name="Beijen E."/>
            <person name="Ohm R.A."/>
        </authorList>
    </citation>
    <scope>NUCLEOTIDE SEQUENCE</scope>
    <source>
        <strain evidence="2">CBS 150709</strain>
    </source>
</reference>
<dbReference type="GO" id="GO:0005737">
    <property type="term" value="C:cytoplasm"/>
    <property type="evidence" value="ECO:0007669"/>
    <property type="project" value="TreeGrafter"/>
</dbReference>
<evidence type="ECO:0008006" key="6">
    <source>
        <dbReference type="Google" id="ProtNLM"/>
    </source>
</evidence>
<proteinExistence type="predicted"/>
<dbReference type="EMBL" id="JAWRVI010000024">
    <property type="protein sequence ID" value="KAK4088507.1"/>
    <property type="molecule type" value="Genomic_DNA"/>
</dbReference>
<dbReference type="GO" id="GO:0000309">
    <property type="term" value="F:nicotinamide-nucleotide adenylyltransferase activity"/>
    <property type="evidence" value="ECO:0007669"/>
    <property type="project" value="TreeGrafter"/>
</dbReference>
<protein>
    <recommendedName>
        <fullName evidence="6">Cytidylyltransferase</fullName>
    </recommendedName>
</protein>
<reference evidence="3 4" key="2">
    <citation type="journal article" date="2016" name="Front. Microbiol.">
        <title>Genome and transcriptome sequences reveal the specific parasitism of the nematophagous Purpureocillium lilacinum 36-1.</title>
        <authorList>
            <person name="Xie J."/>
            <person name="Li S."/>
            <person name="Mo C."/>
            <person name="Xiao X."/>
            <person name="Peng D."/>
            <person name="Wang G."/>
            <person name="Xiao Y."/>
        </authorList>
    </citation>
    <scope>NUCLEOTIDE SEQUENCE [LARGE SCALE GENOMIC DNA]</scope>
    <source>
        <strain evidence="3 4">36-1</strain>
    </source>
</reference>
<gene>
    <name evidence="3" type="ORF">PCL_08831</name>
    <name evidence="2" type="ORF">Purlil1_7058</name>
</gene>
<feature type="region of interest" description="Disordered" evidence="1">
    <location>
        <begin position="48"/>
        <end position="67"/>
    </location>
</feature>
<accession>A0A2U3EGA7</accession>
<evidence type="ECO:0000313" key="4">
    <source>
        <dbReference type="Proteomes" id="UP000245956"/>
    </source>
</evidence>
<dbReference type="Proteomes" id="UP000245956">
    <property type="component" value="Unassembled WGS sequence"/>
</dbReference>
<dbReference type="AlphaFoldDB" id="A0A2U3EGA7"/>
<reference evidence="2 5" key="4">
    <citation type="journal article" date="2024" name="Microbiol. Resour. Announc.">
        <title>Genome annotations for the ascomycete fungi Trichoderma harzianum, Trichoderma aggressivum, and Purpureocillium lilacinum.</title>
        <authorList>
            <person name="Beijen E.P.W."/>
            <person name="Ohm R.A."/>
        </authorList>
    </citation>
    <scope>NUCLEOTIDE SEQUENCE [LARGE SCALE GENOMIC DNA]</scope>
    <source>
        <strain evidence="2 5">CBS 150709</strain>
    </source>
</reference>
<dbReference type="SUPFAM" id="SSF52374">
    <property type="entry name" value="Nucleotidylyl transferase"/>
    <property type="match status" value="1"/>
</dbReference>
<reference evidence="3" key="1">
    <citation type="submission" date="2015-05" db="EMBL/GenBank/DDBJ databases">
        <authorList>
            <person name="Wang D.B."/>
            <person name="Wang M."/>
        </authorList>
    </citation>
    <scope>NUCLEOTIDE SEQUENCE</scope>
    <source>
        <strain evidence="3">36-1</strain>
    </source>
</reference>
<evidence type="ECO:0000256" key="1">
    <source>
        <dbReference type="SAM" id="MobiDB-lite"/>
    </source>
</evidence>
<dbReference type="InterPro" id="IPR014729">
    <property type="entry name" value="Rossmann-like_a/b/a_fold"/>
</dbReference>
<evidence type="ECO:0000313" key="3">
    <source>
        <dbReference type="EMBL" id="PWI73555.1"/>
    </source>
</evidence>
<comment type="caution">
    <text evidence="3">The sequence shown here is derived from an EMBL/GenBank/DDBJ whole genome shotgun (WGS) entry which is preliminary data.</text>
</comment>
<dbReference type="PANTHER" id="PTHR31285:SF0">
    <property type="entry name" value="NICOTINAMIDE MONONUCLEOTIDE ADENYLYLTRANSFERASE"/>
    <property type="match status" value="1"/>
</dbReference>
<dbReference type="GO" id="GO:0016887">
    <property type="term" value="F:ATP hydrolysis activity"/>
    <property type="evidence" value="ECO:0007669"/>
    <property type="project" value="TreeGrafter"/>
</dbReference>
<sequence length="351" mass="37849">MSQAPPPPSMRPNPGQLVDFFARSLTAFQSSRDPLRVLCTLPYSSASATSTSAASSPSVVDAEPAPRRASGPVRRLIVLDSSFNPPTRAHAQMVRSAVRDAKGGEARASGATRVMLLLAVNNADKAPKPASFPVRLCMMEGFARELLGDEAGREASTVLGARGAHASEDGAGLKVDLAVTTMPYFHDKARAIHASGFYGGAHDAPEQVFLAGYDTLIRIFNPKYYGGGEAAGTAAADRHNKEETAMQAALDPFFATARLRVSTRPDDEWGGLEEQREYVRGLENGKLDAVGGRGEWARRVDVVSMDRGDGMEGVSSSRAREAVKERNGQELERMVDGEVRAWIEREKLYLE</sequence>
<dbReference type="Proteomes" id="UP001287286">
    <property type="component" value="Unassembled WGS sequence"/>
</dbReference>
<dbReference type="EMBL" id="LCWV01000004">
    <property type="protein sequence ID" value="PWI73555.1"/>
    <property type="molecule type" value="Genomic_DNA"/>
</dbReference>
<evidence type="ECO:0000313" key="5">
    <source>
        <dbReference type="Proteomes" id="UP001287286"/>
    </source>
</evidence>
<keyword evidence="5" id="KW-1185">Reference proteome</keyword>
<organism evidence="3 4">
    <name type="scientific">Purpureocillium lilacinum</name>
    <name type="common">Paecilomyces lilacinus</name>
    <dbReference type="NCBI Taxonomy" id="33203"/>
    <lineage>
        <taxon>Eukaryota</taxon>
        <taxon>Fungi</taxon>
        <taxon>Dikarya</taxon>
        <taxon>Ascomycota</taxon>
        <taxon>Pezizomycotina</taxon>
        <taxon>Sordariomycetes</taxon>
        <taxon>Hypocreomycetidae</taxon>
        <taxon>Hypocreales</taxon>
        <taxon>Ophiocordycipitaceae</taxon>
        <taxon>Purpureocillium</taxon>
    </lineage>
</organism>
<dbReference type="Gene3D" id="3.40.50.620">
    <property type="entry name" value="HUPs"/>
    <property type="match status" value="1"/>
</dbReference>
<dbReference type="PANTHER" id="PTHR31285">
    <property type="entry name" value="NICOTINAMIDE MONONUCLEOTIDE ADENYLYLTRANSFERASE"/>
    <property type="match status" value="1"/>
</dbReference>
<evidence type="ECO:0000313" key="2">
    <source>
        <dbReference type="EMBL" id="KAK4088507.1"/>
    </source>
</evidence>
<name>A0A2U3EGA7_PURLI</name>